<dbReference type="InterPro" id="IPR029151">
    <property type="entry name" value="Sensor-like_sf"/>
</dbReference>
<gene>
    <name evidence="11" type="ORF">GH815_07195</name>
</gene>
<dbReference type="PROSITE" id="PS50885">
    <property type="entry name" value="HAMP"/>
    <property type="match status" value="2"/>
</dbReference>
<comment type="similarity">
    <text evidence="3">Belongs to the methyl-accepting chemotaxis (MCP) protein family.</text>
</comment>
<dbReference type="PROSITE" id="PS50111">
    <property type="entry name" value="CHEMOTAXIS_TRANSDUC_2"/>
    <property type="match status" value="1"/>
</dbReference>
<evidence type="ECO:0000259" key="10">
    <source>
        <dbReference type="PROSITE" id="PS50885"/>
    </source>
</evidence>
<evidence type="ECO:0000256" key="2">
    <source>
        <dbReference type="ARBA" id="ARBA00022500"/>
    </source>
</evidence>
<feature type="domain" description="HAMP" evidence="10">
    <location>
        <begin position="290"/>
        <end position="333"/>
    </location>
</feature>
<dbReference type="GO" id="GO:0004888">
    <property type="term" value="F:transmembrane signaling receptor activity"/>
    <property type="evidence" value="ECO:0007669"/>
    <property type="project" value="InterPro"/>
</dbReference>
<evidence type="ECO:0000256" key="1">
    <source>
        <dbReference type="ARBA" id="ARBA00004370"/>
    </source>
</evidence>
<dbReference type="RefSeq" id="WP_153748085.1">
    <property type="nucleotide sequence ID" value="NZ_BAAADI010000018.1"/>
</dbReference>
<proteinExistence type="inferred from homology"/>
<dbReference type="InterPro" id="IPR051310">
    <property type="entry name" value="MCP_chemotaxis"/>
</dbReference>
<dbReference type="SUPFAM" id="SSF158472">
    <property type="entry name" value="HAMP domain-like"/>
    <property type="match status" value="1"/>
</dbReference>
<protein>
    <submittedName>
        <fullName evidence="11">HAMP domain-containing protein</fullName>
    </submittedName>
</protein>
<dbReference type="SMART" id="SM00304">
    <property type="entry name" value="HAMP"/>
    <property type="match status" value="2"/>
</dbReference>
<name>A0A844BH45_9RHOB</name>
<dbReference type="SUPFAM" id="SSF58104">
    <property type="entry name" value="Methyl-accepting chemotaxis protein (MCP) signaling domain"/>
    <property type="match status" value="1"/>
</dbReference>
<keyword evidence="8" id="KW-0732">Signal</keyword>
<dbReference type="InterPro" id="IPR004089">
    <property type="entry name" value="MCPsignal_dom"/>
</dbReference>
<evidence type="ECO:0000256" key="6">
    <source>
        <dbReference type="SAM" id="MobiDB-lite"/>
    </source>
</evidence>
<dbReference type="Pfam" id="PF00672">
    <property type="entry name" value="HAMP"/>
    <property type="match status" value="2"/>
</dbReference>
<dbReference type="AlphaFoldDB" id="A0A844BH45"/>
<keyword evidence="5" id="KW-0175">Coiled coil</keyword>
<dbReference type="Proteomes" id="UP000466730">
    <property type="component" value="Unassembled WGS sequence"/>
</dbReference>
<dbReference type="InterPro" id="IPR003660">
    <property type="entry name" value="HAMP_dom"/>
</dbReference>
<keyword evidence="7" id="KW-0472">Membrane</keyword>
<evidence type="ECO:0000313" key="12">
    <source>
        <dbReference type="Proteomes" id="UP000466730"/>
    </source>
</evidence>
<accession>A0A844BH45</accession>
<dbReference type="InterPro" id="IPR033462">
    <property type="entry name" value="Cache_3-Cache_2"/>
</dbReference>
<feature type="region of interest" description="Disordered" evidence="6">
    <location>
        <begin position="586"/>
        <end position="625"/>
    </location>
</feature>
<feature type="coiled-coil region" evidence="5">
    <location>
        <begin position="325"/>
        <end position="377"/>
    </location>
</feature>
<dbReference type="EMBL" id="WJPO01000008">
    <property type="protein sequence ID" value="MRH20775.1"/>
    <property type="molecule type" value="Genomic_DNA"/>
</dbReference>
<dbReference type="InterPro" id="IPR004090">
    <property type="entry name" value="Chemotax_Me-accpt_rcpt"/>
</dbReference>
<dbReference type="Gene3D" id="1.10.8.500">
    <property type="entry name" value="HAMP domain in histidine kinase"/>
    <property type="match status" value="1"/>
</dbReference>
<feature type="signal peptide" evidence="8">
    <location>
        <begin position="1"/>
        <end position="26"/>
    </location>
</feature>
<evidence type="ECO:0000256" key="7">
    <source>
        <dbReference type="SAM" id="Phobius"/>
    </source>
</evidence>
<feature type="transmembrane region" description="Helical" evidence="7">
    <location>
        <begin position="196"/>
        <end position="221"/>
    </location>
</feature>
<evidence type="ECO:0000256" key="3">
    <source>
        <dbReference type="ARBA" id="ARBA00029447"/>
    </source>
</evidence>
<sequence length="625" mass="66059">MKGLSLKALLALGTGLLFLALCVAQAAVLHHQSAKAMQDAALSRQAVSLRIVIDRFRSAFEGIEVAAAADGTVQRVTWDRLPEIGDHDVIDRAGAISGETATLFAWEAARGEFVRITTNIRKDDGTRAVGTVLGRDNPVHAAMLRGERYTGQAQILGKPYLTLYQPILAPTGEVLGIFYVGIDRSRIDSAIAAQRWASLLVSGLLIVLGVALLLAMLNVLFRPLPALGRAFERMAGDDLDTEVPHTGRRDEIGAIARSADAFRAKLASARVLDAQARQRQQETVEIVEILRTGLERLAAGDLTHALETPFPDEYEGLRADFNSTIETLNELIASLVENATEIRTRAGEIGSASGELSQRTENQAATLEETAAALDELTSSVRAAADGAAEVERVVSAARGDAEASGRVVSDAIGAMSEIKRSSDEIGQIIGVIDDIAFQTNLLALNAGVEAARAGEAGRGFAVVASEVRALAQRSSDAAKEIKTLIGTSSDQVESGVALVNRAGEALSDIVGRVANIADLVSGIATGAQEQSVGLGEINVGVTQLDQVTQQNAAMVEEATAASATLRHEAETLEQMVSRFRVRRSTGTAMRAVPDRSGPPGAARVSGTRDEPAFARHGGRAVRYL</sequence>
<dbReference type="Gene3D" id="1.10.287.950">
    <property type="entry name" value="Methyl-accepting chemotaxis protein"/>
    <property type="match status" value="1"/>
</dbReference>
<keyword evidence="2" id="KW-0145">Chemotaxis</keyword>
<evidence type="ECO:0000313" key="11">
    <source>
        <dbReference type="EMBL" id="MRH20775.1"/>
    </source>
</evidence>
<dbReference type="CDD" id="cd06225">
    <property type="entry name" value="HAMP"/>
    <property type="match status" value="1"/>
</dbReference>
<dbReference type="PRINTS" id="PR00260">
    <property type="entry name" value="CHEMTRNSDUCR"/>
</dbReference>
<reference evidence="11 12" key="1">
    <citation type="submission" date="2019-11" db="EMBL/GenBank/DDBJ databases">
        <title>Draft Whole-Genome sequence of the marine photosynthetic bacterium Rhodovulum strictum DSM 11289.</title>
        <authorList>
            <person name="Kyndt J.A."/>
            <person name="Meyer T.E."/>
        </authorList>
    </citation>
    <scope>NUCLEOTIDE SEQUENCE [LARGE SCALE GENOMIC DNA]</scope>
    <source>
        <strain evidence="11 12">DSM 11289</strain>
    </source>
</reference>
<dbReference type="GO" id="GO:0007165">
    <property type="term" value="P:signal transduction"/>
    <property type="evidence" value="ECO:0007669"/>
    <property type="project" value="UniProtKB-KW"/>
</dbReference>
<dbReference type="PANTHER" id="PTHR43531:SF11">
    <property type="entry name" value="METHYL-ACCEPTING CHEMOTAXIS PROTEIN 3"/>
    <property type="match status" value="1"/>
</dbReference>
<dbReference type="GO" id="GO:0016020">
    <property type="term" value="C:membrane"/>
    <property type="evidence" value="ECO:0007669"/>
    <property type="project" value="UniProtKB-SubCell"/>
</dbReference>
<evidence type="ECO:0000259" key="9">
    <source>
        <dbReference type="PROSITE" id="PS50111"/>
    </source>
</evidence>
<feature type="domain" description="HAMP" evidence="10">
    <location>
        <begin position="218"/>
        <end position="271"/>
    </location>
</feature>
<evidence type="ECO:0000256" key="8">
    <source>
        <dbReference type="SAM" id="SignalP"/>
    </source>
</evidence>
<comment type="caution">
    <text evidence="11">The sequence shown here is derived from an EMBL/GenBank/DDBJ whole genome shotgun (WGS) entry which is preliminary data.</text>
</comment>
<dbReference type="SMART" id="SM00283">
    <property type="entry name" value="MA"/>
    <property type="match status" value="1"/>
</dbReference>
<keyword evidence="7" id="KW-1133">Transmembrane helix</keyword>
<evidence type="ECO:0000256" key="4">
    <source>
        <dbReference type="PROSITE-ProRule" id="PRU00284"/>
    </source>
</evidence>
<dbReference type="CDD" id="cd11386">
    <property type="entry name" value="MCP_signal"/>
    <property type="match status" value="1"/>
</dbReference>
<dbReference type="GO" id="GO:0006935">
    <property type="term" value="P:chemotaxis"/>
    <property type="evidence" value="ECO:0007669"/>
    <property type="project" value="UniProtKB-KW"/>
</dbReference>
<keyword evidence="7" id="KW-0812">Transmembrane</keyword>
<dbReference type="FunFam" id="1.10.287.950:FF:000001">
    <property type="entry name" value="Methyl-accepting chemotaxis sensory transducer"/>
    <property type="match status" value="1"/>
</dbReference>
<keyword evidence="12" id="KW-1185">Reference proteome</keyword>
<dbReference type="SUPFAM" id="SSF103190">
    <property type="entry name" value="Sensory domain-like"/>
    <property type="match status" value="1"/>
</dbReference>
<dbReference type="Pfam" id="PF00015">
    <property type="entry name" value="MCPsignal"/>
    <property type="match status" value="1"/>
</dbReference>
<feature type="chain" id="PRO_5032470203" evidence="8">
    <location>
        <begin position="27"/>
        <end position="625"/>
    </location>
</feature>
<dbReference type="Pfam" id="PF17201">
    <property type="entry name" value="Cache_3-Cache_2"/>
    <property type="match status" value="1"/>
</dbReference>
<comment type="subcellular location">
    <subcellularLocation>
        <location evidence="1">Membrane</location>
    </subcellularLocation>
</comment>
<dbReference type="OrthoDB" id="9765776at2"/>
<organism evidence="11 12">
    <name type="scientific">Rhodovulum strictum</name>
    <dbReference type="NCBI Taxonomy" id="58314"/>
    <lineage>
        <taxon>Bacteria</taxon>
        <taxon>Pseudomonadati</taxon>
        <taxon>Pseudomonadota</taxon>
        <taxon>Alphaproteobacteria</taxon>
        <taxon>Rhodobacterales</taxon>
        <taxon>Paracoccaceae</taxon>
        <taxon>Rhodovulum</taxon>
    </lineage>
</organism>
<keyword evidence="4" id="KW-0807">Transducer</keyword>
<evidence type="ECO:0000256" key="5">
    <source>
        <dbReference type="SAM" id="Coils"/>
    </source>
</evidence>
<feature type="domain" description="Methyl-accepting transducer" evidence="9">
    <location>
        <begin position="338"/>
        <end position="567"/>
    </location>
</feature>
<dbReference type="PANTHER" id="PTHR43531">
    <property type="entry name" value="PROTEIN ICFG"/>
    <property type="match status" value="1"/>
</dbReference>